<gene>
    <name evidence="4" type="ORF">MM415A00105_0033</name>
    <name evidence="2" type="ORF">MM415B00347_0006</name>
    <name evidence="1" type="ORF">TM448A00170_0015</name>
    <name evidence="3" type="ORF">TM448B00479_0027</name>
</gene>
<evidence type="ECO:0000313" key="2">
    <source>
        <dbReference type="EMBL" id="QJA66438.1"/>
    </source>
</evidence>
<dbReference type="EMBL" id="MT143983">
    <property type="protein sequence ID" value="QJA44924.1"/>
    <property type="molecule type" value="Genomic_DNA"/>
</dbReference>
<organism evidence="1">
    <name type="scientific">viral metagenome</name>
    <dbReference type="NCBI Taxonomy" id="1070528"/>
    <lineage>
        <taxon>unclassified sequences</taxon>
        <taxon>metagenomes</taxon>
        <taxon>organismal metagenomes</taxon>
    </lineage>
</organism>
<dbReference type="AlphaFoldDB" id="A0A6H1ZBJ1"/>
<dbReference type="EMBL" id="MT145188">
    <property type="protein sequence ID" value="QJI04641.1"/>
    <property type="molecule type" value="Genomic_DNA"/>
</dbReference>
<evidence type="ECO:0000313" key="1">
    <source>
        <dbReference type="EMBL" id="QJA44924.1"/>
    </source>
</evidence>
<evidence type="ECO:0000313" key="3">
    <source>
        <dbReference type="EMBL" id="QJH95618.1"/>
    </source>
</evidence>
<dbReference type="EMBL" id="MT144624">
    <property type="protein sequence ID" value="QJH95618.1"/>
    <property type="molecule type" value="Genomic_DNA"/>
</dbReference>
<dbReference type="EMBL" id="MT141555">
    <property type="protein sequence ID" value="QJA66438.1"/>
    <property type="molecule type" value="Genomic_DNA"/>
</dbReference>
<evidence type="ECO:0000313" key="4">
    <source>
        <dbReference type="EMBL" id="QJI04641.1"/>
    </source>
</evidence>
<proteinExistence type="predicted"/>
<accession>A0A6H1ZBJ1</accession>
<name>A0A6H1ZBJ1_9ZZZZ</name>
<reference evidence="1" key="1">
    <citation type="submission" date="2020-03" db="EMBL/GenBank/DDBJ databases">
        <title>The deep terrestrial virosphere.</title>
        <authorList>
            <person name="Holmfeldt K."/>
            <person name="Nilsson E."/>
            <person name="Simone D."/>
            <person name="Lopez-Fernandez M."/>
            <person name="Wu X."/>
            <person name="de Brujin I."/>
            <person name="Lundin D."/>
            <person name="Andersson A."/>
            <person name="Bertilsson S."/>
            <person name="Dopson M."/>
        </authorList>
    </citation>
    <scope>NUCLEOTIDE SEQUENCE</scope>
    <source>
        <strain evidence="4">MM415A00105</strain>
        <strain evidence="2">MM415B00347</strain>
        <strain evidence="1">TM448A00170</strain>
        <strain evidence="3">TM448B00479</strain>
    </source>
</reference>
<protein>
    <submittedName>
        <fullName evidence="1">Uncharacterized protein</fullName>
    </submittedName>
</protein>
<sequence length="69" mass="7881">MKTRESCNSCGKDGHCKAARSPLGIRGERDGFLVCFIPPKIKNFKFTDCVSKVVIDNPNNYIIQWLKEY</sequence>